<keyword evidence="5 13" id="KW-1133">Transmembrane helix</keyword>
<dbReference type="Gene3D" id="1.20.1070.10">
    <property type="entry name" value="Rhodopsin 7-helix transmembrane proteins"/>
    <property type="match status" value="1"/>
</dbReference>
<keyword evidence="7 13" id="KW-0472">Membrane</keyword>
<comment type="similarity">
    <text evidence="2 11">Belongs to the G-protein coupled receptor 1 family.</text>
</comment>
<keyword evidence="8" id="KW-1015">Disulfide bond</keyword>
<keyword evidence="9 11" id="KW-0675">Receptor</keyword>
<dbReference type="PANTHER" id="PTHR24248:SF199">
    <property type="entry name" value="IP13425P-RELATED"/>
    <property type="match status" value="1"/>
</dbReference>
<evidence type="ECO:0000256" key="8">
    <source>
        <dbReference type="ARBA" id="ARBA00023157"/>
    </source>
</evidence>
<dbReference type="PRINTS" id="PR00237">
    <property type="entry name" value="GPCRRHODOPSN"/>
</dbReference>
<feature type="domain" description="G-protein coupled receptors family 1 profile" evidence="14">
    <location>
        <begin position="161"/>
        <end position="471"/>
    </location>
</feature>
<evidence type="ECO:0000256" key="12">
    <source>
        <dbReference type="SAM" id="MobiDB-lite"/>
    </source>
</evidence>
<dbReference type="SUPFAM" id="SSF81321">
    <property type="entry name" value="Family A G protein-coupled receptor-like"/>
    <property type="match status" value="1"/>
</dbReference>
<feature type="transmembrane region" description="Helical" evidence="13">
    <location>
        <begin position="178"/>
        <end position="200"/>
    </location>
</feature>
<dbReference type="GO" id="GO:0043410">
    <property type="term" value="P:positive regulation of MAPK cascade"/>
    <property type="evidence" value="ECO:0007669"/>
    <property type="project" value="TreeGrafter"/>
</dbReference>
<protein>
    <submittedName>
        <fullName evidence="15">5-hydroxytryptamine receptor 2A-like</fullName>
    </submittedName>
</protein>
<dbReference type="GO" id="GO:0004993">
    <property type="term" value="F:G protein-coupled serotonin receptor activity"/>
    <property type="evidence" value="ECO:0007669"/>
    <property type="project" value="UniProtKB-ARBA"/>
</dbReference>
<dbReference type="PROSITE" id="PS00237">
    <property type="entry name" value="G_PROTEIN_RECEP_F1_1"/>
    <property type="match status" value="1"/>
</dbReference>
<comment type="subcellular location">
    <subcellularLocation>
        <location evidence="1">Cell membrane</location>
        <topology evidence="1">Multi-pass membrane protein</topology>
    </subcellularLocation>
</comment>
<evidence type="ECO:0000256" key="9">
    <source>
        <dbReference type="ARBA" id="ARBA00023170"/>
    </source>
</evidence>
<evidence type="ECO:0000259" key="14">
    <source>
        <dbReference type="PROSITE" id="PS50262"/>
    </source>
</evidence>
<dbReference type="InterPro" id="IPR017452">
    <property type="entry name" value="GPCR_Rhodpsn_7TM"/>
</dbReference>
<accession>A0A2P2I1E8</accession>
<dbReference type="Pfam" id="PF00001">
    <property type="entry name" value="7tm_1"/>
    <property type="match status" value="1"/>
</dbReference>
<feature type="transmembrane region" description="Helical" evidence="13">
    <location>
        <begin position="451"/>
        <end position="474"/>
    </location>
</feature>
<evidence type="ECO:0000256" key="1">
    <source>
        <dbReference type="ARBA" id="ARBA00004651"/>
    </source>
</evidence>
<dbReference type="GO" id="GO:0005886">
    <property type="term" value="C:plasma membrane"/>
    <property type="evidence" value="ECO:0007669"/>
    <property type="project" value="UniProtKB-SubCell"/>
</dbReference>
<dbReference type="PROSITE" id="PS50262">
    <property type="entry name" value="G_PROTEIN_RECEP_F1_2"/>
    <property type="match status" value="1"/>
</dbReference>
<evidence type="ECO:0000256" key="5">
    <source>
        <dbReference type="ARBA" id="ARBA00022989"/>
    </source>
</evidence>
<reference evidence="15" key="2">
    <citation type="journal article" date="2018" name="Biosci. Biotechnol. Biochem.">
        <title>Polysaccharide hydrolase of the hadal zone amphipods Hirondellea gigas.</title>
        <authorList>
            <person name="Kobayashi H."/>
            <person name="Nagahama T."/>
            <person name="Arai W."/>
            <person name="Sasagawa Y."/>
            <person name="Umeda M."/>
            <person name="Hayashi T."/>
            <person name="Nikaido I."/>
            <person name="Watanabe H."/>
            <person name="Oguri K."/>
            <person name="Kitazato H."/>
            <person name="Fujioka K."/>
            <person name="Kido Y."/>
            <person name="Takami H."/>
        </authorList>
    </citation>
    <scope>NUCLEOTIDE SEQUENCE</scope>
    <source>
        <tissue evidence="15">Whole body</tissue>
    </source>
</reference>
<dbReference type="InterPro" id="IPR000276">
    <property type="entry name" value="GPCR_Rhodpsn"/>
</dbReference>
<evidence type="ECO:0000256" key="13">
    <source>
        <dbReference type="SAM" id="Phobius"/>
    </source>
</evidence>
<dbReference type="GO" id="GO:0071880">
    <property type="term" value="P:adenylate cyclase-activating adrenergic receptor signaling pathway"/>
    <property type="evidence" value="ECO:0007669"/>
    <property type="project" value="TreeGrafter"/>
</dbReference>
<keyword evidence="6 11" id="KW-0297">G-protein coupled receptor</keyword>
<evidence type="ECO:0000256" key="11">
    <source>
        <dbReference type="RuleBase" id="RU000688"/>
    </source>
</evidence>
<evidence type="ECO:0000256" key="2">
    <source>
        <dbReference type="ARBA" id="ARBA00010663"/>
    </source>
</evidence>
<organism evidence="15">
    <name type="scientific">Hirondellea gigas</name>
    <dbReference type="NCBI Taxonomy" id="1518452"/>
    <lineage>
        <taxon>Eukaryota</taxon>
        <taxon>Metazoa</taxon>
        <taxon>Ecdysozoa</taxon>
        <taxon>Arthropoda</taxon>
        <taxon>Crustacea</taxon>
        <taxon>Multicrustacea</taxon>
        <taxon>Malacostraca</taxon>
        <taxon>Eumalacostraca</taxon>
        <taxon>Peracarida</taxon>
        <taxon>Amphipoda</taxon>
        <taxon>Amphilochidea</taxon>
        <taxon>Lysianassida</taxon>
        <taxon>Lysianassidira</taxon>
        <taxon>Lysianassoidea</taxon>
        <taxon>Lysianassidae</taxon>
        <taxon>Hirondellea</taxon>
    </lineage>
</organism>
<dbReference type="CDD" id="cd15331">
    <property type="entry name" value="7tmA_5-HT1A_invertebrates"/>
    <property type="match status" value="1"/>
</dbReference>
<dbReference type="EMBL" id="IACF01002040">
    <property type="protein sequence ID" value="LAB67710.1"/>
    <property type="molecule type" value="mRNA"/>
</dbReference>
<dbReference type="PANTHER" id="PTHR24248">
    <property type="entry name" value="ADRENERGIC RECEPTOR-RELATED G-PROTEIN COUPLED RECEPTOR"/>
    <property type="match status" value="1"/>
</dbReference>
<evidence type="ECO:0000313" key="15">
    <source>
        <dbReference type="EMBL" id="LAB67710.1"/>
    </source>
</evidence>
<dbReference type="EMBL" id="IACT01002248">
    <property type="protein sequence ID" value="LAC21537.1"/>
    <property type="molecule type" value="mRNA"/>
</dbReference>
<sequence length="509" mass="56950">MNIMPAISALPSSTSQPSLQASATFNFSSNPFSTSVSLSNISNALVYPWHNLAFETASELSSYTTNLTFTNFKKAINTSHYEQQPSFTRVSETADAEEEWDRYGNISADWLNFTVYENNFSDYFNGGNLTDTGLPDSYANAVASIITGSVLGLMILSTVIGNVFVIAAILLERNLQSVANYLIMSLAVADLLVAALVMPLGAVYEVSKEWKLGAELCDMWTASDVLCCTASILHLVAIALDRFWAVTYIDYMQKRTTGRVMTMIVVIWVVSGLISAAPIMGWKDPEWHDRLGNKECLVSQAVSYQIFATLTSFYLPLTVILVLYWRIYQTARKRIRRKPGGNAKYKRNLTTSETTTFTRVSGSPERSSNGTGLNAGNGEGQRRPDVLSINPLLLFANRNFPRRREIENRKERKAAKTLAIITGVFIVCWLPFFILALVMPLCSVSCQISPYLISTFLWLGYFNSALNPVIYTIFSPDFRHAFKRLLFGRQRRLQMHSSFMSMTRATGRS</sequence>
<evidence type="ECO:0000256" key="4">
    <source>
        <dbReference type="ARBA" id="ARBA00022692"/>
    </source>
</evidence>
<feature type="transmembrane region" description="Helical" evidence="13">
    <location>
        <begin position="418"/>
        <end position="439"/>
    </location>
</feature>
<feature type="transmembrane region" description="Helical" evidence="13">
    <location>
        <begin position="150"/>
        <end position="171"/>
    </location>
</feature>
<keyword evidence="4 11" id="KW-0812">Transmembrane</keyword>
<proteinExistence type="evidence at transcript level"/>
<feature type="transmembrane region" description="Helical" evidence="13">
    <location>
        <begin position="302"/>
        <end position="328"/>
    </location>
</feature>
<feature type="transmembrane region" description="Helical" evidence="13">
    <location>
        <begin position="220"/>
        <end position="240"/>
    </location>
</feature>
<dbReference type="AlphaFoldDB" id="A0A2P2I1E8"/>
<evidence type="ECO:0000256" key="6">
    <source>
        <dbReference type="ARBA" id="ARBA00023040"/>
    </source>
</evidence>
<evidence type="ECO:0000256" key="3">
    <source>
        <dbReference type="ARBA" id="ARBA00022475"/>
    </source>
</evidence>
<keyword evidence="3" id="KW-1003">Cell membrane</keyword>
<name>A0A2P2I1E8_9CRUS</name>
<evidence type="ECO:0000256" key="10">
    <source>
        <dbReference type="ARBA" id="ARBA00023224"/>
    </source>
</evidence>
<feature type="compositionally biased region" description="Polar residues" evidence="12">
    <location>
        <begin position="359"/>
        <end position="372"/>
    </location>
</feature>
<keyword evidence="10 11" id="KW-0807">Transducer</keyword>
<feature type="transmembrane region" description="Helical" evidence="13">
    <location>
        <begin position="260"/>
        <end position="282"/>
    </location>
</feature>
<evidence type="ECO:0000313" key="16">
    <source>
        <dbReference type="EMBL" id="LAC21537.1"/>
    </source>
</evidence>
<reference evidence="16" key="1">
    <citation type="submission" date="2017-11" db="EMBL/GenBank/DDBJ databases">
        <title>The sensing device of the deep-sea amphipod.</title>
        <authorList>
            <person name="Kobayashi H."/>
            <person name="Nagahama T."/>
            <person name="Arai W."/>
            <person name="Sasagawa Y."/>
            <person name="Umeda M."/>
            <person name="Hayashi T."/>
            <person name="Nikaido I."/>
            <person name="Watanabe H."/>
            <person name="Oguri K."/>
            <person name="Kitazato H."/>
            <person name="Fujioka K."/>
            <person name="Kido Y."/>
            <person name="Takami H."/>
        </authorList>
    </citation>
    <scope>NUCLEOTIDE SEQUENCE</scope>
    <source>
        <tissue evidence="16">Whole body</tissue>
    </source>
</reference>
<feature type="region of interest" description="Disordered" evidence="12">
    <location>
        <begin position="354"/>
        <end position="384"/>
    </location>
</feature>
<evidence type="ECO:0000256" key="7">
    <source>
        <dbReference type="ARBA" id="ARBA00023136"/>
    </source>
</evidence>
<dbReference type="SMART" id="SM01381">
    <property type="entry name" value="7TM_GPCR_Srsx"/>
    <property type="match status" value="1"/>
</dbReference>